<feature type="domain" description="Phasin" evidence="1">
    <location>
        <begin position="7"/>
        <end position="106"/>
    </location>
</feature>
<evidence type="ECO:0000313" key="2">
    <source>
        <dbReference type="EMBL" id="BBU67872.1"/>
    </source>
</evidence>
<reference evidence="4" key="2">
    <citation type="submission" date="2020-01" db="EMBL/GenBank/DDBJ databases">
        <title>Phosphoaccumulans saitamaens gen. nov., sp. nov., a polyphosphate accumulating bacterium isolated from surface river water.</title>
        <authorList>
            <person name="Watanabe K."/>
            <person name="Suda W."/>
        </authorList>
    </citation>
    <scope>NUCLEOTIDE SEQUENCE [LARGE SCALE GENOMIC DNA]</scope>
    <source>
        <strain evidence="4">ICHIAU1</strain>
    </source>
</reference>
<evidence type="ECO:0000259" key="1">
    <source>
        <dbReference type="Pfam" id="PF09361"/>
    </source>
</evidence>
<evidence type="ECO:0000313" key="3">
    <source>
        <dbReference type="EMBL" id="BBU69389.1"/>
    </source>
</evidence>
<dbReference type="AlphaFoldDB" id="A0A455RC90"/>
<dbReference type="EMBL" id="AP022345">
    <property type="protein sequence ID" value="BBU67872.1"/>
    <property type="molecule type" value="Genomic_DNA"/>
</dbReference>
<dbReference type="NCBIfam" id="TIGR01841">
    <property type="entry name" value="phasin"/>
    <property type="match status" value="1"/>
</dbReference>
<dbReference type="RefSeq" id="WP_162049159.1">
    <property type="nucleotide sequence ID" value="NZ_AP019011.1"/>
</dbReference>
<reference evidence="3" key="1">
    <citation type="journal article" date="2020" name="Int. J. Syst. Evol. Microbiol.">
        <title>Fluviibacter phosphoraccumulans gen. nov., sp. nov., a polyphosphate-accumulating bacterium of Fluviibacteraceae fam. nov., isolated from surface river water.</title>
        <authorList>
            <person name="Watanabe K."/>
            <person name="Morohoshi S."/>
            <person name="Kunihiro T."/>
            <person name="Ishii Y."/>
            <person name="Takayasu L."/>
            <person name="Ogata Y."/>
            <person name="Shindo C."/>
            <person name="Suda W."/>
        </authorList>
    </citation>
    <scope>NUCLEOTIDE SEQUENCE</scope>
    <source>
        <strain evidence="3">ICHIAU1</strain>
    </source>
</reference>
<dbReference type="Proteomes" id="UP000463961">
    <property type="component" value="Chromosome"/>
</dbReference>
<dbReference type="Pfam" id="PF09361">
    <property type="entry name" value="Phasin_2"/>
    <property type="match status" value="1"/>
</dbReference>
<proteinExistence type="predicted"/>
<dbReference type="InterPro" id="IPR018968">
    <property type="entry name" value="Phasin"/>
</dbReference>
<dbReference type="OrthoDB" id="5298576at2"/>
<keyword evidence="4" id="KW-1185">Reference proteome</keyword>
<accession>A0A455RC90</accession>
<organism evidence="3 4">
    <name type="scientific">Fluviibacter phosphoraccumulans</name>
    <dbReference type="NCBI Taxonomy" id="1751046"/>
    <lineage>
        <taxon>Bacteria</taxon>
        <taxon>Pseudomonadati</taxon>
        <taxon>Pseudomonadota</taxon>
        <taxon>Betaproteobacteria</taxon>
        <taxon>Rhodocyclales</taxon>
        <taxon>Fluviibacteraceae</taxon>
        <taxon>Fluviibacter</taxon>
    </lineage>
</organism>
<dbReference type="EMBL" id="AP022345">
    <property type="protein sequence ID" value="BBU69389.1"/>
    <property type="molecule type" value="Genomic_DNA"/>
</dbReference>
<dbReference type="InterPro" id="IPR010127">
    <property type="entry name" value="Phasin_subfam-1"/>
</dbReference>
<gene>
    <name evidence="2" type="ORF">ICHIAU1_01550</name>
    <name evidence="3" type="ORF">ICHIAU1_16720</name>
</gene>
<evidence type="ECO:0000313" key="4">
    <source>
        <dbReference type="Proteomes" id="UP000463961"/>
    </source>
</evidence>
<name>A0A455RC90_9RHOO</name>
<sequence>MSALNNEQMLSANKAAIDTLLSVANTALATAESLAALNLGTAREALQDSAKNVQAVMGVKSPQDAAALNASLGKPAVEKAVAYSRSVYEISTGAANEFSKMIQAQFAELNKAAQDLAEKTAKASPFGSDVALAAVKQAVTAANSAFDNLNKAAKQAAEFTEAGVSAATSAAVKAAGTAKAKK</sequence>
<protein>
    <recommendedName>
        <fullName evidence="1">Phasin domain-containing protein</fullName>
    </recommendedName>
</protein>